<name>A0A852X2H3_9MICO</name>
<dbReference type="PANTHER" id="PTHR37694:SF1">
    <property type="entry name" value="SLR8022 PROTEIN"/>
    <property type="match status" value="1"/>
</dbReference>
<proteinExistence type="predicted"/>
<dbReference type="SUPFAM" id="SSF51182">
    <property type="entry name" value="RmlC-like cupins"/>
    <property type="match status" value="1"/>
</dbReference>
<dbReference type="InterPro" id="IPR011051">
    <property type="entry name" value="RmlC_Cupin_sf"/>
</dbReference>
<sequence>MTHHQMTDLAALAEAHLEQARTSSAGRSSDVVTGTHGTLKQLLLALTEGSALSEHDNPGEATLLVLAGSVTLRTADRSYAGDRGSYLLIPDERHDLVATTDAAVLLTFVKPPHPEERTRR</sequence>
<organism evidence="1 2">
    <name type="scientific">Janibacter alkaliphilus</name>
    <dbReference type="NCBI Taxonomy" id="1069963"/>
    <lineage>
        <taxon>Bacteria</taxon>
        <taxon>Bacillati</taxon>
        <taxon>Actinomycetota</taxon>
        <taxon>Actinomycetes</taxon>
        <taxon>Micrococcales</taxon>
        <taxon>Intrasporangiaceae</taxon>
        <taxon>Janibacter</taxon>
    </lineage>
</organism>
<gene>
    <name evidence="1" type="ORF">BJY28_001735</name>
</gene>
<dbReference type="AlphaFoldDB" id="A0A852X2H3"/>
<dbReference type="PANTHER" id="PTHR37694">
    <property type="entry name" value="SLR8022 PROTEIN"/>
    <property type="match status" value="1"/>
</dbReference>
<comment type="caution">
    <text evidence="1">The sequence shown here is derived from an EMBL/GenBank/DDBJ whole genome shotgun (WGS) entry which is preliminary data.</text>
</comment>
<keyword evidence="1" id="KW-0560">Oxidoreductase</keyword>
<dbReference type="InterPro" id="IPR014710">
    <property type="entry name" value="RmlC-like_jellyroll"/>
</dbReference>
<accession>A0A852X2H3</accession>
<reference evidence="1 2" key="1">
    <citation type="submission" date="2020-07" db="EMBL/GenBank/DDBJ databases">
        <title>Sequencing the genomes of 1000 actinobacteria strains.</title>
        <authorList>
            <person name="Klenk H.-P."/>
        </authorList>
    </citation>
    <scope>NUCLEOTIDE SEQUENCE [LARGE SCALE GENOMIC DNA]</scope>
    <source>
        <strain evidence="1 2">DSM 24723</strain>
    </source>
</reference>
<dbReference type="EMBL" id="JACBZX010000001">
    <property type="protein sequence ID" value="NYG37266.1"/>
    <property type="molecule type" value="Genomic_DNA"/>
</dbReference>
<dbReference type="Proteomes" id="UP000592181">
    <property type="component" value="Unassembled WGS sequence"/>
</dbReference>
<dbReference type="GO" id="GO:0051213">
    <property type="term" value="F:dioxygenase activity"/>
    <property type="evidence" value="ECO:0007669"/>
    <property type="project" value="UniProtKB-KW"/>
</dbReference>
<dbReference type="Gene3D" id="2.60.120.10">
    <property type="entry name" value="Jelly Rolls"/>
    <property type="match status" value="1"/>
</dbReference>
<evidence type="ECO:0000313" key="1">
    <source>
        <dbReference type="EMBL" id="NYG37266.1"/>
    </source>
</evidence>
<evidence type="ECO:0000313" key="2">
    <source>
        <dbReference type="Proteomes" id="UP000592181"/>
    </source>
</evidence>
<keyword evidence="2" id="KW-1185">Reference proteome</keyword>
<keyword evidence="1" id="KW-0223">Dioxygenase</keyword>
<dbReference type="RefSeq" id="WP_343037023.1">
    <property type="nucleotide sequence ID" value="NZ_JACBZX010000001.1"/>
</dbReference>
<protein>
    <submittedName>
        <fullName evidence="1">Quercetin dioxygenase-like cupin family protein</fullName>
    </submittedName>
</protein>